<keyword evidence="1" id="KW-1185">Reference proteome</keyword>
<dbReference type="Pfam" id="PF15162">
    <property type="entry name" value="SCRE"/>
    <property type="match status" value="1"/>
</dbReference>
<organism evidence="1 2">
    <name type="scientific">Phascolarctos cinereus</name>
    <name type="common">Koala</name>
    <dbReference type="NCBI Taxonomy" id="38626"/>
    <lineage>
        <taxon>Eukaryota</taxon>
        <taxon>Metazoa</taxon>
        <taxon>Chordata</taxon>
        <taxon>Craniata</taxon>
        <taxon>Vertebrata</taxon>
        <taxon>Euteleostomi</taxon>
        <taxon>Mammalia</taxon>
        <taxon>Metatheria</taxon>
        <taxon>Diprotodontia</taxon>
        <taxon>Phascolarctidae</taxon>
        <taxon>Phascolarctos</taxon>
    </lineage>
</organism>
<reference evidence="2" key="1">
    <citation type="submission" date="2025-08" db="UniProtKB">
        <authorList>
            <consortium name="RefSeq"/>
        </authorList>
    </citation>
    <scope>IDENTIFICATION</scope>
    <source>
        <tissue evidence="2">Spleen</tissue>
    </source>
</reference>
<dbReference type="FunCoup" id="A0A6P5J9W9">
    <property type="interactions" value="16"/>
</dbReference>
<dbReference type="RefSeq" id="XP_020831122.1">
    <property type="nucleotide sequence ID" value="XM_020975463.1"/>
</dbReference>
<gene>
    <name evidence="2" type="primary">CUNH1orf146</name>
</gene>
<dbReference type="GeneID" id="110200224"/>
<evidence type="ECO:0000313" key="1">
    <source>
        <dbReference type="Proteomes" id="UP000515140"/>
    </source>
</evidence>
<dbReference type="InParanoid" id="A0A6P5J9W9"/>
<protein>
    <submittedName>
        <fullName evidence="2">Uncharacterized protein C1orf146 homolog</fullName>
    </submittedName>
</protein>
<evidence type="ECO:0000313" key="2">
    <source>
        <dbReference type="RefSeq" id="XP_020831122.1"/>
    </source>
</evidence>
<dbReference type="InterPro" id="IPR027857">
    <property type="entry name" value="SCRE"/>
</dbReference>
<dbReference type="PANTHER" id="PTHR31408:SF2">
    <property type="entry name" value="PROTEIN SPO16 HOMOLOG"/>
    <property type="match status" value="1"/>
</dbReference>
<dbReference type="CTD" id="137415268"/>
<proteinExistence type="predicted"/>
<accession>A0A6P5J9W9</accession>
<dbReference type="GO" id="GO:0005694">
    <property type="term" value="C:chromosome"/>
    <property type="evidence" value="ECO:0007669"/>
    <property type="project" value="TreeGrafter"/>
</dbReference>
<dbReference type="AlphaFoldDB" id="A0A6P5J9W9"/>
<dbReference type="PANTHER" id="PTHR31408">
    <property type="entry name" value="HYPOTHETICAL PROTEIN LOC689986"/>
    <property type="match status" value="1"/>
</dbReference>
<dbReference type="GO" id="GO:0007130">
    <property type="term" value="P:synaptonemal complex assembly"/>
    <property type="evidence" value="ECO:0007669"/>
    <property type="project" value="InterPro"/>
</dbReference>
<dbReference type="Proteomes" id="UP000515140">
    <property type="component" value="Unplaced"/>
</dbReference>
<dbReference type="GO" id="GO:0007131">
    <property type="term" value="P:reciprocal meiotic recombination"/>
    <property type="evidence" value="ECO:0007669"/>
    <property type="project" value="TreeGrafter"/>
</dbReference>
<dbReference type="KEGG" id="pcw:110200224"/>
<sequence>MTESSGKGKVKWITTVIISSSLQSHEVAAILKNENHRVRFSNSIEPGSIIFSLSGVAFLLLDAQDCFRTTEEALLAQIEKFMRIHRHSFLALSATLHGPREWRLMSRIQQRFLGDNLRIIPVHNPLDTVKLMTTIAKSTCKPYIDNIHYRMNIAKAQIIEQSPVWKTLRKIQLDCDSINM</sequence>
<name>A0A6P5J9W9_PHACI</name>